<dbReference type="Pfam" id="PF01391">
    <property type="entry name" value="Collagen"/>
    <property type="match status" value="2"/>
</dbReference>
<feature type="compositionally biased region" description="Pro residues" evidence="2">
    <location>
        <begin position="313"/>
        <end position="331"/>
    </location>
</feature>
<protein>
    <submittedName>
        <fullName evidence="5">Col_cuticle_N domain-containing protein</fullName>
    </submittedName>
</protein>
<sequence>MHPSESYERPGFVYKRSPRKTETVKCTWALINHPITQGSRGAKLFVFRMKRRSWWISEGDDVLDDRRELAYQAVLIFALSISLVSTACLCTVVPLMATFLAESEQHMNVDLEQCEVISLESIQMVIDSRSAMNRTVVKRTVDPSILDRISECETNPELCPRPSQEAHSIRRSPQHNFEPLEECRCEAAPGPPGLPGRPGLKGSPGAPGAPGMPARLPCSPPIDYKKLCPDQCPQGVQGVPGMPGPPGEKGPQGVMGNFGKKGEDGKIGPQGLRGPSGIPGIDGDVGDPGEDAQPTPFIPGPPGVIGDEGDQGPPGPPGMPGIDGPPGPPGRRGPSGENGMPGQRGAPGGLGNVGESGEDGMKGVCPTYCAMDGGVFFVEPPEWFFHDN</sequence>
<feature type="compositionally biased region" description="Gly residues" evidence="2">
    <location>
        <begin position="345"/>
        <end position="354"/>
    </location>
</feature>
<evidence type="ECO:0000256" key="2">
    <source>
        <dbReference type="SAM" id="MobiDB-lite"/>
    </source>
</evidence>
<feature type="region of interest" description="Disordered" evidence="2">
    <location>
        <begin position="187"/>
        <end position="217"/>
    </location>
</feature>
<keyword evidence="3" id="KW-0812">Transmembrane</keyword>
<accession>A0A1I7YJQ3</accession>
<keyword evidence="3" id="KW-1133">Transmembrane helix</keyword>
<proteinExistence type="predicted"/>
<evidence type="ECO:0000256" key="1">
    <source>
        <dbReference type="ARBA" id="ARBA00022737"/>
    </source>
</evidence>
<evidence type="ECO:0000313" key="4">
    <source>
        <dbReference type="Proteomes" id="UP000095287"/>
    </source>
</evidence>
<evidence type="ECO:0000256" key="3">
    <source>
        <dbReference type="SAM" id="Phobius"/>
    </source>
</evidence>
<evidence type="ECO:0000313" key="5">
    <source>
        <dbReference type="WBParaSite" id="L893_g16997.t1"/>
    </source>
</evidence>
<dbReference type="Proteomes" id="UP000095287">
    <property type="component" value="Unplaced"/>
</dbReference>
<feature type="compositionally biased region" description="Low complexity" evidence="2">
    <location>
        <begin position="197"/>
        <end position="214"/>
    </location>
</feature>
<keyword evidence="3" id="KW-0472">Membrane</keyword>
<dbReference type="AlphaFoldDB" id="A0A1I7YJQ3"/>
<keyword evidence="1" id="KW-0677">Repeat</keyword>
<name>A0A1I7YJQ3_9BILA</name>
<reference evidence="5" key="1">
    <citation type="submission" date="2016-11" db="UniProtKB">
        <authorList>
            <consortium name="WormBaseParasite"/>
        </authorList>
    </citation>
    <scope>IDENTIFICATION</scope>
</reference>
<dbReference type="PANTHER" id="PTHR24637">
    <property type="entry name" value="COLLAGEN"/>
    <property type="match status" value="1"/>
</dbReference>
<dbReference type="PANTHER" id="PTHR24637:SF354">
    <property type="entry name" value="COLLAGEN"/>
    <property type="match status" value="1"/>
</dbReference>
<feature type="transmembrane region" description="Helical" evidence="3">
    <location>
        <begin position="73"/>
        <end position="97"/>
    </location>
</feature>
<feature type="region of interest" description="Disordered" evidence="2">
    <location>
        <begin position="235"/>
        <end position="357"/>
    </location>
</feature>
<dbReference type="InterPro" id="IPR008160">
    <property type="entry name" value="Collagen"/>
</dbReference>
<dbReference type="WBParaSite" id="L893_g16997.t1">
    <property type="protein sequence ID" value="L893_g16997.t1"/>
    <property type="gene ID" value="L893_g16997"/>
</dbReference>
<organism evidence="4 5">
    <name type="scientific">Steinernema glaseri</name>
    <dbReference type="NCBI Taxonomy" id="37863"/>
    <lineage>
        <taxon>Eukaryota</taxon>
        <taxon>Metazoa</taxon>
        <taxon>Ecdysozoa</taxon>
        <taxon>Nematoda</taxon>
        <taxon>Chromadorea</taxon>
        <taxon>Rhabditida</taxon>
        <taxon>Tylenchina</taxon>
        <taxon>Panagrolaimomorpha</taxon>
        <taxon>Strongyloidoidea</taxon>
        <taxon>Steinernematidae</taxon>
        <taxon>Steinernema</taxon>
    </lineage>
</organism>
<keyword evidence="4" id="KW-1185">Reference proteome</keyword>